<evidence type="ECO:0000313" key="1">
    <source>
        <dbReference type="EMBL" id="KAK4649515.1"/>
    </source>
</evidence>
<gene>
    <name evidence="1" type="ORF">QC761_0022180</name>
</gene>
<comment type="caution">
    <text evidence="1">The sequence shown here is derived from an EMBL/GenBank/DDBJ whole genome shotgun (WGS) entry which is preliminary data.</text>
</comment>
<dbReference type="EMBL" id="JAFFGZ010000001">
    <property type="protein sequence ID" value="KAK4649515.1"/>
    <property type="molecule type" value="Genomic_DNA"/>
</dbReference>
<dbReference type="Proteomes" id="UP001322138">
    <property type="component" value="Unassembled WGS sequence"/>
</dbReference>
<dbReference type="GeneID" id="87891177"/>
<reference evidence="1 2" key="1">
    <citation type="journal article" date="2023" name="bioRxiv">
        <title>High-quality genome assemblies of four members of thePodospora anserinaspecies complex.</title>
        <authorList>
            <person name="Ament-Velasquez S.L."/>
            <person name="Vogan A.A."/>
            <person name="Wallerman O."/>
            <person name="Hartmann F."/>
            <person name="Gautier V."/>
            <person name="Silar P."/>
            <person name="Giraud T."/>
            <person name="Johannesson H."/>
        </authorList>
    </citation>
    <scope>NUCLEOTIDE SEQUENCE [LARGE SCALE GENOMIC DNA]</scope>
    <source>
        <strain evidence="1 2">CBS 112042</strain>
    </source>
</reference>
<accession>A0ABR0G1F4</accession>
<name>A0ABR0G1F4_9PEZI</name>
<sequence>MGWSCRKNMFPFGPSLLRLTQGQVRQSAYDLVIHPACLHCLRPQQAPRKLLPQVANQTGDFLASFLETVAIALGQFSDISRSVPAFRRQVKDGLDDGLNFDLTILGHQSFLEVACPAGILPCCGPQEHARAGDLLLSSYCPSLSIVGHTIAMYVA</sequence>
<dbReference type="RefSeq" id="XP_062738490.1">
    <property type="nucleotide sequence ID" value="XM_062872080.1"/>
</dbReference>
<keyword evidence="2" id="KW-1185">Reference proteome</keyword>
<evidence type="ECO:0000313" key="2">
    <source>
        <dbReference type="Proteomes" id="UP001322138"/>
    </source>
</evidence>
<organism evidence="1 2">
    <name type="scientific">Podospora bellae-mahoneyi</name>
    <dbReference type="NCBI Taxonomy" id="2093777"/>
    <lineage>
        <taxon>Eukaryota</taxon>
        <taxon>Fungi</taxon>
        <taxon>Dikarya</taxon>
        <taxon>Ascomycota</taxon>
        <taxon>Pezizomycotina</taxon>
        <taxon>Sordariomycetes</taxon>
        <taxon>Sordariomycetidae</taxon>
        <taxon>Sordariales</taxon>
        <taxon>Podosporaceae</taxon>
        <taxon>Podospora</taxon>
    </lineage>
</organism>
<proteinExistence type="predicted"/>
<protein>
    <submittedName>
        <fullName evidence="1">Uncharacterized protein</fullName>
    </submittedName>
</protein>